<evidence type="ECO:0000313" key="3">
    <source>
        <dbReference type="EMBL" id="SPD85874.1"/>
    </source>
</evidence>
<protein>
    <recommendedName>
        <fullName evidence="5">Conjugal transfer protein</fullName>
    </recommendedName>
</protein>
<name>A0A2N9JEQ1_9ACTN</name>
<keyword evidence="2" id="KW-0472">Membrane</keyword>
<evidence type="ECO:0000256" key="2">
    <source>
        <dbReference type="SAM" id="Phobius"/>
    </source>
</evidence>
<dbReference type="KEGG" id="mgg:MPLG2_0838"/>
<dbReference type="AlphaFoldDB" id="A0A2N9JEQ1"/>
<dbReference type="Proteomes" id="UP000238164">
    <property type="component" value="Chromosome 1"/>
</dbReference>
<sequence length="166" mass="17776">MMLQQGRRSDPYPHTWEIPVGIAAATVLLAVLGVQVGRGLANWSAGRGWTWPTGKSLFSSLPGVLAGNAGAGLTSSGEWASPTLLTVWLVIVELLIAAALVAAITWGMRRWGPQRMKGMASAEQAETTLGLTRLRKVRRIIRPDLYGPGHTPTHQHGGHDGYHPTA</sequence>
<accession>A0A2N9JEQ1</accession>
<keyword evidence="2" id="KW-0812">Transmembrane</keyword>
<proteinExistence type="predicted"/>
<evidence type="ECO:0000256" key="1">
    <source>
        <dbReference type="SAM" id="MobiDB-lite"/>
    </source>
</evidence>
<organism evidence="3 4">
    <name type="scientific">Micropruina glycogenica</name>
    <dbReference type="NCBI Taxonomy" id="75385"/>
    <lineage>
        <taxon>Bacteria</taxon>
        <taxon>Bacillati</taxon>
        <taxon>Actinomycetota</taxon>
        <taxon>Actinomycetes</taxon>
        <taxon>Propionibacteriales</taxon>
        <taxon>Nocardioidaceae</taxon>
        <taxon>Micropruina</taxon>
    </lineage>
</organism>
<evidence type="ECO:0000313" key="4">
    <source>
        <dbReference type="Proteomes" id="UP000238164"/>
    </source>
</evidence>
<feature type="transmembrane region" description="Helical" evidence="2">
    <location>
        <begin position="85"/>
        <end position="107"/>
    </location>
</feature>
<gene>
    <name evidence="3" type="ORF">MPLG2_0838</name>
</gene>
<dbReference type="EMBL" id="LT985188">
    <property type="protein sequence ID" value="SPD85874.1"/>
    <property type="molecule type" value="Genomic_DNA"/>
</dbReference>
<keyword evidence="4" id="KW-1185">Reference proteome</keyword>
<feature type="transmembrane region" description="Helical" evidence="2">
    <location>
        <begin position="20"/>
        <end position="41"/>
    </location>
</feature>
<reference evidence="3 4" key="1">
    <citation type="submission" date="2018-02" db="EMBL/GenBank/DDBJ databases">
        <authorList>
            <person name="Cohen D.B."/>
            <person name="Kent A.D."/>
        </authorList>
    </citation>
    <scope>NUCLEOTIDE SEQUENCE [LARGE SCALE GENOMIC DNA]</scope>
    <source>
        <strain evidence="3">1</strain>
    </source>
</reference>
<feature type="compositionally biased region" description="Basic and acidic residues" evidence="1">
    <location>
        <begin position="157"/>
        <end position="166"/>
    </location>
</feature>
<feature type="region of interest" description="Disordered" evidence="1">
    <location>
        <begin position="144"/>
        <end position="166"/>
    </location>
</feature>
<keyword evidence="2" id="KW-1133">Transmembrane helix</keyword>
<evidence type="ECO:0008006" key="5">
    <source>
        <dbReference type="Google" id="ProtNLM"/>
    </source>
</evidence>